<dbReference type="GO" id="GO:0003677">
    <property type="term" value="F:DNA binding"/>
    <property type="evidence" value="ECO:0007669"/>
    <property type="project" value="UniProtKB-KW"/>
</dbReference>
<dbReference type="PRINTS" id="PR00598">
    <property type="entry name" value="HTHMARR"/>
</dbReference>
<dbReference type="OrthoDB" id="5461037at2"/>
<gene>
    <name evidence="5" type="ORF">DS831_00660</name>
</gene>
<accession>A0A3R6VL31</accession>
<dbReference type="Gene3D" id="1.10.10.10">
    <property type="entry name" value="Winged helix-like DNA-binding domain superfamily/Winged helix DNA-binding domain"/>
    <property type="match status" value="1"/>
</dbReference>
<dbReference type="PANTHER" id="PTHR42756:SF1">
    <property type="entry name" value="TRANSCRIPTIONAL REPRESSOR OF EMRAB OPERON"/>
    <property type="match status" value="1"/>
</dbReference>
<evidence type="ECO:0000256" key="3">
    <source>
        <dbReference type="ARBA" id="ARBA00023163"/>
    </source>
</evidence>
<evidence type="ECO:0000259" key="4">
    <source>
        <dbReference type="PROSITE" id="PS50995"/>
    </source>
</evidence>
<dbReference type="InterPro" id="IPR036390">
    <property type="entry name" value="WH_DNA-bd_sf"/>
</dbReference>
<feature type="domain" description="HTH marR-type" evidence="4">
    <location>
        <begin position="6"/>
        <end position="141"/>
    </location>
</feature>
<sequence length="157" mass="18102">MDQAKLKHINKLLSTVFANVMHAEEKALKNSQFNDITIHEMHAISAITMYQHKTSSQIAAELQITPGTVTTMVNKLVRKGYVVRIHSDDDRRFVRLGLTRKGRLFYRIHDAYHRKMMGKIIDGFTDEQIYLFEKALINAEAFFENPSLDSSSIDEED</sequence>
<organism evidence="5 6">
    <name type="scientific">Bombilactobacillus bombi</name>
    <dbReference type="NCBI Taxonomy" id="1303590"/>
    <lineage>
        <taxon>Bacteria</taxon>
        <taxon>Bacillati</taxon>
        <taxon>Bacillota</taxon>
        <taxon>Bacilli</taxon>
        <taxon>Lactobacillales</taxon>
        <taxon>Lactobacillaceae</taxon>
        <taxon>Bombilactobacillus</taxon>
    </lineage>
</organism>
<name>A0A3R6VL31_9LACO</name>
<dbReference type="AlphaFoldDB" id="A0A3R6VL31"/>
<evidence type="ECO:0000256" key="2">
    <source>
        <dbReference type="ARBA" id="ARBA00023125"/>
    </source>
</evidence>
<dbReference type="PANTHER" id="PTHR42756">
    <property type="entry name" value="TRANSCRIPTIONAL REGULATOR, MARR"/>
    <property type="match status" value="1"/>
</dbReference>
<dbReference type="PROSITE" id="PS50995">
    <property type="entry name" value="HTH_MARR_2"/>
    <property type="match status" value="1"/>
</dbReference>
<dbReference type="GO" id="GO:0003700">
    <property type="term" value="F:DNA-binding transcription factor activity"/>
    <property type="evidence" value="ECO:0007669"/>
    <property type="project" value="InterPro"/>
</dbReference>
<protein>
    <submittedName>
        <fullName evidence="5">MarR family transcriptional regulator</fullName>
    </submittedName>
</protein>
<dbReference type="SMART" id="SM00347">
    <property type="entry name" value="HTH_MARR"/>
    <property type="match status" value="1"/>
</dbReference>
<dbReference type="Proteomes" id="UP000284109">
    <property type="component" value="Unassembled WGS sequence"/>
</dbReference>
<evidence type="ECO:0000313" key="5">
    <source>
        <dbReference type="EMBL" id="RHW51878.1"/>
    </source>
</evidence>
<dbReference type="InterPro" id="IPR036388">
    <property type="entry name" value="WH-like_DNA-bd_sf"/>
</dbReference>
<keyword evidence="1" id="KW-0805">Transcription regulation</keyword>
<dbReference type="Pfam" id="PF12802">
    <property type="entry name" value="MarR_2"/>
    <property type="match status" value="1"/>
</dbReference>
<dbReference type="EMBL" id="QOCR01000001">
    <property type="protein sequence ID" value="RHW51878.1"/>
    <property type="molecule type" value="Genomic_DNA"/>
</dbReference>
<keyword evidence="2" id="KW-0238">DNA-binding</keyword>
<keyword evidence="3" id="KW-0804">Transcription</keyword>
<dbReference type="RefSeq" id="WP_118899433.1">
    <property type="nucleotide sequence ID" value="NZ_JBHLWZ010000002.1"/>
</dbReference>
<dbReference type="InterPro" id="IPR000835">
    <property type="entry name" value="HTH_MarR-typ"/>
</dbReference>
<keyword evidence="6" id="KW-1185">Reference proteome</keyword>
<evidence type="ECO:0000313" key="6">
    <source>
        <dbReference type="Proteomes" id="UP000284109"/>
    </source>
</evidence>
<dbReference type="SUPFAM" id="SSF46785">
    <property type="entry name" value="Winged helix' DNA-binding domain"/>
    <property type="match status" value="1"/>
</dbReference>
<reference evidence="5 6" key="1">
    <citation type="submission" date="2018-07" db="EMBL/GenBank/DDBJ databases">
        <title>Genome sequences of six Lactobacillus spp. isolated from bumble bee guts.</title>
        <authorList>
            <person name="Motta E.V.S."/>
            <person name="Moran N.A."/>
        </authorList>
    </citation>
    <scope>NUCLEOTIDE SEQUENCE [LARGE SCALE GENOMIC DNA]</scope>
    <source>
        <strain evidence="5 6">BI-1.1</strain>
    </source>
</reference>
<comment type="caution">
    <text evidence="5">The sequence shown here is derived from an EMBL/GenBank/DDBJ whole genome shotgun (WGS) entry which is preliminary data.</text>
</comment>
<evidence type="ECO:0000256" key="1">
    <source>
        <dbReference type="ARBA" id="ARBA00023015"/>
    </source>
</evidence>
<proteinExistence type="predicted"/>